<gene>
    <name evidence="11" type="ORF">MNB_SV-12-231</name>
</gene>
<feature type="domain" description="CR-type" evidence="10">
    <location>
        <begin position="141"/>
        <end position="218"/>
    </location>
</feature>
<dbReference type="InterPro" id="IPR002939">
    <property type="entry name" value="DnaJ_C"/>
</dbReference>
<keyword evidence="3" id="KW-0479">Metal-binding</keyword>
<evidence type="ECO:0000256" key="3">
    <source>
        <dbReference type="ARBA" id="ARBA00022723"/>
    </source>
</evidence>
<dbReference type="GO" id="GO:0051082">
    <property type="term" value="F:unfolded protein binding"/>
    <property type="evidence" value="ECO:0007669"/>
    <property type="project" value="InterPro"/>
</dbReference>
<reference evidence="11" key="1">
    <citation type="submission" date="2016-10" db="EMBL/GenBank/DDBJ databases">
        <authorList>
            <person name="de Groot N.N."/>
        </authorList>
    </citation>
    <scope>NUCLEOTIDE SEQUENCE</scope>
</reference>
<dbReference type="InterPro" id="IPR001305">
    <property type="entry name" value="HSP_DnaJ_Cys-rich_dom"/>
</dbReference>
<dbReference type="PANTHER" id="PTHR43096:SF48">
    <property type="entry name" value="CHAPERONE PROTEIN DNAJ"/>
    <property type="match status" value="1"/>
</dbReference>
<dbReference type="Pfam" id="PF00684">
    <property type="entry name" value="DnaJ_CXXCXGXG"/>
    <property type="match status" value="1"/>
</dbReference>
<dbReference type="Gene3D" id="2.60.260.20">
    <property type="entry name" value="Urease metallochaperone UreE, N-terminal domain"/>
    <property type="match status" value="2"/>
</dbReference>
<dbReference type="PROSITE" id="PS00636">
    <property type="entry name" value="DNAJ_1"/>
    <property type="match status" value="1"/>
</dbReference>
<keyword evidence="5" id="KW-0863">Zinc-finger</keyword>
<dbReference type="GO" id="GO:0009408">
    <property type="term" value="P:response to heat"/>
    <property type="evidence" value="ECO:0007669"/>
    <property type="project" value="InterPro"/>
</dbReference>
<dbReference type="FunFam" id="2.10.230.10:FF:000002">
    <property type="entry name" value="Molecular chaperone DnaJ"/>
    <property type="match status" value="1"/>
</dbReference>
<dbReference type="SUPFAM" id="SSF57938">
    <property type="entry name" value="DnaJ/Hsp40 cysteine-rich domain"/>
    <property type="match status" value="1"/>
</dbReference>
<dbReference type="Gene3D" id="1.10.287.110">
    <property type="entry name" value="DnaJ domain"/>
    <property type="match status" value="1"/>
</dbReference>
<keyword evidence="1" id="KW-0963">Cytoplasm</keyword>
<evidence type="ECO:0000256" key="6">
    <source>
        <dbReference type="ARBA" id="ARBA00022833"/>
    </source>
</evidence>
<dbReference type="EMBL" id="FPHE01000145">
    <property type="protein sequence ID" value="SFV65697.1"/>
    <property type="molecule type" value="Genomic_DNA"/>
</dbReference>
<dbReference type="CDD" id="cd06257">
    <property type="entry name" value="DnaJ"/>
    <property type="match status" value="1"/>
</dbReference>
<dbReference type="InterPro" id="IPR036869">
    <property type="entry name" value="J_dom_sf"/>
</dbReference>
<dbReference type="Pfam" id="PF00226">
    <property type="entry name" value="DnaJ"/>
    <property type="match status" value="1"/>
</dbReference>
<organism evidence="11">
    <name type="scientific">hydrothermal vent metagenome</name>
    <dbReference type="NCBI Taxonomy" id="652676"/>
    <lineage>
        <taxon>unclassified sequences</taxon>
        <taxon>metagenomes</taxon>
        <taxon>ecological metagenomes</taxon>
    </lineage>
</organism>
<proteinExistence type="inferred from homology"/>
<dbReference type="GO" id="GO:0005524">
    <property type="term" value="F:ATP binding"/>
    <property type="evidence" value="ECO:0007669"/>
    <property type="project" value="InterPro"/>
</dbReference>
<dbReference type="InterPro" id="IPR018253">
    <property type="entry name" value="DnaJ_domain_CS"/>
</dbReference>
<keyword evidence="4" id="KW-0677">Repeat</keyword>
<dbReference type="InterPro" id="IPR036410">
    <property type="entry name" value="HSP_DnaJ_Cys-rich_dom_sf"/>
</dbReference>
<dbReference type="AlphaFoldDB" id="A0A1W1CJ14"/>
<dbReference type="SMART" id="SM00271">
    <property type="entry name" value="DnaJ"/>
    <property type="match status" value="1"/>
</dbReference>
<dbReference type="GO" id="GO:0008270">
    <property type="term" value="F:zinc ion binding"/>
    <property type="evidence" value="ECO:0007669"/>
    <property type="project" value="UniProtKB-KW"/>
</dbReference>
<keyword evidence="6" id="KW-0862">Zinc</keyword>
<dbReference type="GO" id="GO:0006260">
    <property type="term" value="P:DNA replication"/>
    <property type="evidence" value="ECO:0007669"/>
    <property type="project" value="UniProtKB-KW"/>
</dbReference>
<dbReference type="NCBIfam" id="NF008035">
    <property type="entry name" value="PRK10767.1"/>
    <property type="match status" value="1"/>
</dbReference>
<dbReference type="SUPFAM" id="SSF49493">
    <property type="entry name" value="HSP40/DnaJ peptide-binding domain"/>
    <property type="match status" value="2"/>
</dbReference>
<dbReference type="InterPro" id="IPR012724">
    <property type="entry name" value="DnaJ"/>
</dbReference>
<dbReference type="SUPFAM" id="SSF46565">
    <property type="entry name" value="Chaperone J-domain"/>
    <property type="match status" value="1"/>
</dbReference>
<keyword evidence="8" id="KW-0143">Chaperone</keyword>
<evidence type="ECO:0000256" key="4">
    <source>
        <dbReference type="ARBA" id="ARBA00022737"/>
    </source>
</evidence>
<keyword evidence="2" id="KW-0235">DNA replication</keyword>
<dbReference type="PANTHER" id="PTHR43096">
    <property type="entry name" value="DNAJ HOMOLOG 1, MITOCHONDRIAL-RELATED"/>
    <property type="match status" value="1"/>
</dbReference>
<dbReference type="Pfam" id="PF01556">
    <property type="entry name" value="DnaJ_C"/>
    <property type="match status" value="1"/>
</dbReference>
<dbReference type="PROSITE" id="PS51188">
    <property type="entry name" value="ZF_CR"/>
    <property type="match status" value="1"/>
</dbReference>
<dbReference type="GO" id="GO:0031072">
    <property type="term" value="F:heat shock protein binding"/>
    <property type="evidence" value="ECO:0007669"/>
    <property type="project" value="InterPro"/>
</dbReference>
<accession>A0A1W1CJ14</accession>
<evidence type="ECO:0000256" key="8">
    <source>
        <dbReference type="ARBA" id="ARBA00023186"/>
    </source>
</evidence>
<dbReference type="CDD" id="cd10747">
    <property type="entry name" value="DnaJ_C"/>
    <property type="match status" value="1"/>
</dbReference>
<dbReference type="GO" id="GO:0005737">
    <property type="term" value="C:cytoplasm"/>
    <property type="evidence" value="ECO:0007669"/>
    <property type="project" value="TreeGrafter"/>
</dbReference>
<dbReference type="InterPro" id="IPR001623">
    <property type="entry name" value="DnaJ_domain"/>
</dbReference>
<dbReference type="InterPro" id="IPR008971">
    <property type="entry name" value="HSP40/DnaJ_pept-bd"/>
</dbReference>
<evidence type="ECO:0000256" key="7">
    <source>
        <dbReference type="ARBA" id="ARBA00023016"/>
    </source>
</evidence>
<keyword evidence="7" id="KW-0346">Stress response</keyword>
<dbReference type="FunFam" id="2.60.260.20:FF:000013">
    <property type="entry name" value="DnaJ subfamily B member 11"/>
    <property type="match status" value="1"/>
</dbReference>
<dbReference type="HAMAP" id="MF_01152">
    <property type="entry name" value="DnaJ"/>
    <property type="match status" value="1"/>
</dbReference>
<evidence type="ECO:0000259" key="9">
    <source>
        <dbReference type="PROSITE" id="PS50076"/>
    </source>
</evidence>
<dbReference type="GO" id="GO:0042026">
    <property type="term" value="P:protein refolding"/>
    <property type="evidence" value="ECO:0007669"/>
    <property type="project" value="TreeGrafter"/>
</dbReference>
<protein>
    <submittedName>
        <fullName evidence="11">Chaperone protein DnaJ</fullName>
    </submittedName>
</protein>
<evidence type="ECO:0000259" key="10">
    <source>
        <dbReference type="PROSITE" id="PS51188"/>
    </source>
</evidence>
<evidence type="ECO:0000256" key="2">
    <source>
        <dbReference type="ARBA" id="ARBA00022705"/>
    </source>
</evidence>
<sequence length="380" mass="42491">MSELCYYEALEVSRDCSGTELKKSYRKLAMKYHPDRNQGDTEAEEKFKIINEAYQVLSDDKKRAIYDQYGKAGLNRQGGGGFGGHQNMDDIMDIFNSMFGGASGGGFGGFGNSHRRREPSQKYNLDFEVEYSLKFNEAIFGVEKKIDIRYKVPCNDCQGTGAEGGKLDNCDYCNGQGQVVMKQGFMSFAQTCPKCKGQGRKAISSCRSCSGRGYHEEPDTITINIPAGVDSGNRLRAQGYGNQAKSGQRGDLYLTFSVQDDEHFIREGSNIYIEVPVFFTQAVLGDTITIPSLDGKLELNLKVGTKDKEQFVFRNEGVADVHTGQKGKLIAQIKVIYPKKLKDEQKELLKKLQESFGVESKPHNSSFEDAFKRVKGWFKK</sequence>
<name>A0A1W1CJ14_9ZZZZ</name>
<evidence type="ECO:0000256" key="1">
    <source>
        <dbReference type="ARBA" id="ARBA00022490"/>
    </source>
</evidence>
<evidence type="ECO:0000313" key="11">
    <source>
        <dbReference type="EMBL" id="SFV65697.1"/>
    </source>
</evidence>
<evidence type="ECO:0000256" key="5">
    <source>
        <dbReference type="ARBA" id="ARBA00022771"/>
    </source>
</evidence>
<dbReference type="Gene3D" id="2.10.230.10">
    <property type="entry name" value="Heat shock protein DnaJ, cysteine-rich domain"/>
    <property type="match status" value="1"/>
</dbReference>
<dbReference type="PRINTS" id="PR00625">
    <property type="entry name" value="JDOMAIN"/>
</dbReference>
<feature type="domain" description="J" evidence="9">
    <location>
        <begin position="5"/>
        <end position="70"/>
    </location>
</feature>
<dbReference type="NCBIfam" id="TIGR02349">
    <property type="entry name" value="DnaJ_bact"/>
    <property type="match status" value="1"/>
</dbReference>
<dbReference type="FunFam" id="1.10.287.110:FF:000034">
    <property type="entry name" value="Chaperone protein DnaJ"/>
    <property type="match status" value="1"/>
</dbReference>
<dbReference type="PROSITE" id="PS50076">
    <property type="entry name" value="DNAJ_2"/>
    <property type="match status" value="1"/>
</dbReference>
<dbReference type="CDD" id="cd10719">
    <property type="entry name" value="DnaJ_zf"/>
    <property type="match status" value="1"/>
</dbReference>